<evidence type="ECO:0000313" key="2">
    <source>
        <dbReference type="Proteomes" id="UP000231371"/>
    </source>
</evidence>
<comment type="caution">
    <text evidence="1">The sequence shown here is derived from an EMBL/GenBank/DDBJ whole genome shotgun (WGS) entry which is preliminary data.</text>
</comment>
<proteinExistence type="predicted"/>
<name>A0A2H0KGP1_9BACT</name>
<evidence type="ECO:0008006" key="3">
    <source>
        <dbReference type="Google" id="ProtNLM"/>
    </source>
</evidence>
<gene>
    <name evidence="1" type="ORF">COV89_00330</name>
</gene>
<protein>
    <recommendedName>
        <fullName evidence="3">Ribbon-helix-helix protein CopG domain-containing protein</fullName>
    </recommendedName>
</protein>
<dbReference type="AlphaFoldDB" id="A0A2H0KGP1"/>
<dbReference type="EMBL" id="PCVI01000007">
    <property type="protein sequence ID" value="PIQ70448.1"/>
    <property type="molecule type" value="Genomic_DNA"/>
</dbReference>
<dbReference type="Proteomes" id="UP000231371">
    <property type="component" value="Unassembled WGS sequence"/>
</dbReference>
<organism evidence="1 2">
    <name type="scientific">Candidatus Shapirobacteria bacterium CG11_big_fil_rev_8_21_14_0_20_40_12</name>
    <dbReference type="NCBI Taxonomy" id="1974889"/>
    <lineage>
        <taxon>Bacteria</taxon>
        <taxon>Candidatus Shapironibacteriota</taxon>
    </lineage>
</organism>
<sequence length="98" mass="11078">MKFLYSVLQNTILKKMNTLVVRIPEEQKIALKLLAGSKNVSVAKITRKAIEEYVCKMTESKEGLLARLARIGDKKKAVKAPTDLSENYKKYLYGKASE</sequence>
<reference evidence="1 2" key="1">
    <citation type="submission" date="2017-09" db="EMBL/GenBank/DDBJ databases">
        <title>Depth-based differentiation of microbial function through sediment-hosted aquifers and enrichment of novel symbionts in the deep terrestrial subsurface.</title>
        <authorList>
            <person name="Probst A.J."/>
            <person name="Ladd B."/>
            <person name="Jarett J.K."/>
            <person name="Geller-Mcgrath D.E."/>
            <person name="Sieber C.M."/>
            <person name="Emerson J.B."/>
            <person name="Anantharaman K."/>
            <person name="Thomas B.C."/>
            <person name="Malmstrom R."/>
            <person name="Stieglmeier M."/>
            <person name="Klingl A."/>
            <person name="Woyke T."/>
            <person name="Ryan C.M."/>
            <person name="Banfield J.F."/>
        </authorList>
    </citation>
    <scope>NUCLEOTIDE SEQUENCE [LARGE SCALE GENOMIC DNA]</scope>
    <source>
        <strain evidence="1">CG11_big_fil_rev_8_21_14_0_20_40_12</strain>
    </source>
</reference>
<accession>A0A2H0KGP1</accession>
<evidence type="ECO:0000313" key="1">
    <source>
        <dbReference type="EMBL" id="PIQ70448.1"/>
    </source>
</evidence>